<comment type="caution">
    <text evidence="1">The sequence shown here is derived from an EMBL/GenBank/DDBJ whole genome shotgun (WGS) entry which is preliminary data.</text>
</comment>
<evidence type="ECO:0000313" key="2">
    <source>
        <dbReference type="Proteomes" id="UP000547973"/>
    </source>
</evidence>
<name>A0A7Z0CH18_9MICO</name>
<accession>A0A7Z0CH18</accession>
<evidence type="ECO:0000313" key="1">
    <source>
        <dbReference type="EMBL" id="NYI40349.1"/>
    </source>
</evidence>
<protein>
    <submittedName>
        <fullName evidence="1">Uncharacterized protein</fullName>
    </submittedName>
</protein>
<organism evidence="1 2">
    <name type="scientific">Demequina lutea</name>
    <dbReference type="NCBI Taxonomy" id="431489"/>
    <lineage>
        <taxon>Bacteria</taxon>
        <taxon>Bacillati</taxon>
        <taxon>Actinomycetota</taxon>
        <taxon>Actinomycetes</taxon>
        <taxon>Micrococcales</taxon>
        <taxon>Demequinaceae</taxon>
        <taxon>Demequina</taxon>
    </lineage>
</organism>
<reference evidence="1 2" key="1">
    <citation type="submission" date="2020-07" db="EMBL/GenBank/DDBJ databases">
        <title>Sequencing the genomes of 1000 actinobacteria strains.</title>
        <authorList>
            <person name="Klenk H.-P."/>
        </authorList>
    </citation>
    <scope>NUCLEOTIDE SEQUENCE [LARGE SCALE GENOMIC DNA]</scope>
    <source>
        <strain evidence="1 2">DSM 19970</strain>
    </source>
</reference>
<gene>
    <name evidence="1" type="ORF">BKA03_000468</name>
</gene>
<dbReference type="RefSeq" id="WP_062076287.1">
    <property type="nucleotide sequence ID" value="NZ_BBRC01000027.1"/>
</dbReference>
<keyword evidence="2" id="KW-1185">Reference proteome</keyword>
<proteinExistence type="predicted"/>
<dbReference type="AlphaFoldDB" id="A0A7Z0CH18"/>
<dbReference type="EMBL" id="JACBZO010000001">
    <property type="protein sequence ID" value="NYI40349.1"/>
    <property type="molecule type" value="Genomic_DNA"/>
</dbReference>
<dbReference type="Proteomes" id="UP000547973">
    <property type="component" value="Unassembled WGS sequence"/>
</dbReference>
<sequence length="248" mass="26217">MDEADKDGVALVGRMAVSGLAATVAMLHPEAAVLAMTALPALDTGLLALRERRRNSCGYVLAVASNEANTPIDELVEALVNNPAKALLLARTLEAAADSASEAKVRVLGRGLASGAVTEDDALVMEEVGWAVMLREIEAPHLRILDYLAKQDPETPGHMMVASWQDLKAVSGFDELLGPALSMLERNSLVQTVQSLGLDDHMRNRWGITPASAARHFVRGYLSKACLSRFSRAAEAAAPAVPSAEGPG</sequence>